<keyword evidence="4" id="KW-0378">Hydrolase</keyword>
<dbReference type="Pfam" id="PF00557">
    <property type="entry name" value="Peptidase_M24"/>
    <property type="match status" value="1"/>
</dbReference>
<dbReference type="Gene3D" id="3.90.230.10">
    <property type="entry name" value="Creatinase/methionine aminopeptidase superfamily"/>
    <property type="match status" value="1"/>
</dbReference>
<dbReference type="AlphaFoldDB" id="A0A1Y2FXV1"/>
<evidence type="ECO:0000256" key="7">
    <source>
        <dbReference type="SAM" id="Phobius"/>
    </source>
</evidence>
<evidence type="ECO:0000256" key="6">
    <source>
        <dbReference type="RuleBase" id="RU000590"/>
    </source>
</evidence>
<dbReference type="InterPro" id="IPR050659">
    <property type="entry name" value="Peptidase_M24B"/>
</dbReference>
<organism evidence="9 10">
    <name type="scientific">Leucosporidium creatinivorum</name>
    <dbReference type="NCBI Taxonomy" id="106004"/>
    <lineage>
        <taxon>Eukaryota</taxon>
        <taxon>Fungi</taxon>
        <taxon>Dikarya</taxon>
        <taxon>Basidiomycota</taxon>
        <taxon>Pucciniomycotina</taxon>
        <taxon>Microbotryomycetes</taxon>
        <taxon>Leucosporidiales</taxon>
        <taxon>Leucosporidium</taxon>
    </lineage>
</organism>
<dbReference type="InterPro" id="IPR036005">
    <property type="entry name" value="Creatinase/aminopeptidase-like"/>
</dbReference>
<comment type="caution">
    <text evidence="9">The sequence shown here is derived from an EMBL/GenBank/DDBJ whole genome shotgun (WGS) entry which is preliminary data.</text>
</comment>
<evidence type="ECO:0000259" key="8">
    <source>
        <dbReference type="Pfam" id="PF00557"/>
    </source>
</evidence>
<feature type="domain" description="Peptidase M24" evidence="8">
    <location>
        <begin position="271"/>
        <end position="498"/>
    </location>
</feature>
<dbReference type="PROSITE" id="PS00491">
    <property type="entry name" value="PROLINE_PEPTIDASE"/>
    <property type="match status" value="1"/>
</dbReference>
<feature type="transmembrane region" description="Helical" evidence="7">
    <location>
        <begin position="26"/>
        <end position="45"/>
    </location>
</feature>
<dbReference type="InterPro" id="IPR029149">
    <property type="entry name" value="Creatin/AminoP/Spt16_N"/>
</dbReference>
<dbReference type="STRING" id="106004.A0A1Y2FXV1"/>
<evidence type="ECO:0000256" key="2">
    <source>
        <dbReference type="ARBA" id="ARBA00008766"/>
    </source>
</evidence>
<evidence type="ECO:0000256" key="4">
    <source>
        <dbReference type="ARBA" id="ARBA00022801"/>
    </source>
</evidence>
<evidence type="ECO:0000256" key="5">
    <source>
        <dbReference type="ARBA" id="ARBA00023211"/>
    </source>
</evidence>
<comment type="similarity">
    <text evidence="2 6">Belongs to the peptidase M24B family.</text>
</comment>
<comment type="cofactor">
    <cofactor evidence="1">
        <name>Mn(2+)</name>
        <dbReference type="ChEBI" id="CHEBI:29035"/>
    </cofactor>
</comment>
<keyword evidence="7" id="KW-0812">Transmembrane</keyword>
<proteinExistence type="inferred from homology"/>
<dbReference type="GO" id="GO:0016787">
    <property type="term" value="F:hydrolase activity"/>
    <property type="evidence" value="ECO:0007669"/>
    <property type="project" value="UniProtKB-KW"/>
</dbReference>
<dbReference type="OrthoDB" id="9995434at2759"/>
<dbReference type="InterPro" id="IPR000994">
    <property type="entry name" value="Pept_M24"/>
</dbReference>
<dbReference type="PANTHER" id="PTHR46112:SF2">
    <property type="entry name" value="XAA-PRO AMINOPEPTIDASE P-RELATED"/>
    <property type="match status" value="1"/>
</dbReference>
<dbReference type="InParanoid" id="A0A1Y2FXV1"/>
<evidence type="ECO:0000313" key="10">
    <source>
        <dbReference type="Proteomes" id="UP000193467"/>
    </source>
</evidence>
<keyword evidence="10" id="KW-1185">Reference proteome</keyword>
<evidence type="ECO:0000256" key="3">
    <source>
        <dbReference type="ARBA" id="ARBA00022723"/>
    </source>
</evidence>
<dbReference type="SUPFAM" id="SSF55920">
    <property type="entry name" value="Creatinase/aminopeptidase"/>
    <property type="match status" value="1"/>
</dbReference>
<keyword evidence="5" id="KW-0464">Manganese</keyword>
<evidence type="ECO:0000313" key="9">
    <source>
        <dbReference type="EMBL" id="ORY88833.1"/>
    </source>
</evidence>
<dbReference type="EMBL" id="MCGR01000008">
    <property type="protein sequence ID" value="ORY88833.1"/>
    <property type="molecule type" value="Genomic_DNA"/>
</dbReference>
<gene>
    <name evidence="9" type="ORF">BCR35DRAFT_301184</name>
</gene>
<dbReference type="GO" id="GO:0046872">
    <property type="term" value="F:metal ion binding"/>
    <property type="evidence" value="ECO:0007669"/>
    <property type="project" value="UniProtKB-KW"/>
</dbReference>
<reference evidence="9 10" key="1">
    <citation type="submission" date="2016-07" db="EMBL/GenBank/DDBJ databases">
        <title>Pervasive Adenine N6-methylation of Active Genes in Fungi.</title>
        <authorList>
            <consortium name="DOE Joint Genome Institute"/>
            <person name="Mondo S.J."/>
            <person name="Dannebaum R.O."/>
            <person name="Kuo R.C."/>
            <person name="Labutti K."/>
            <person name="Haridas S."/>
            <person name="Kuo A."/>
            <person name="Salamov A."/>
            <person name="Ahrendt S.R."/>
            <person name="Lipzen A."/>
            <person name="Sullivan W."/>
            <person name="Andreopoulos W.B."/>
            <person name="Clum A."/>
            <person name="Lindquist E."/>
            <person name="Daum C."/>
            <person name="Ramamoorthy G.K."/>
            <person name="Gryganskyi A."/>
            <person name="Culley D."/>
            <person name="Magnuson J.K."/>
            <person name="James T.Y."/>
            <person name="O'Malley M.A."/>
            <person name="Stajich J.E."/>
            <person name="Spatafora J.W."/>
            <person name="Visel A."/>
            <person name="Grigoriev I.V."/>
        </authorList>
    </citation>
    <scope>NUCLEOTIDE SEQUENCE [LARGE SCALE GENOMIC DNA]</scope>
    <source>
        <strain evidence="9 10">62-1032</strain>
    </source>
</reference>
<sequence>MSSLLDEKRLSPVEEEPLRPRPHRTLHLLAAVLAPIALLAFVLQLHPAFVYSTTAARPAHLHPHTSPAAAAIDWSWLAPEKQCPGLQGIGQDEFTARRTQLAELLKGEDGKSWGAYVSEPGPNTLYYANLTQSDWYLSERPWLLVITPSTSDTHSSRLSILTPSFEVSRSQRLPFALSSAEFESVSWVAWEEAEDPYATLVAHLEELRGKDGINSEGWSIHLEENVRQFVASGLAAAVKEKEGVEVGLASIEVRQQRMRKTKAELNIQHCVAKITRVALRAVREHLRIGMTEKEGEALIVNALTAGGLKDLGAIVLFGANAALPHASASVHKRLEHGEFALFDVDGSLHGYMSDFTRTMLPDIHTRSCHGFGKPKILQQWPSARAEKIWKTVHKAQEAALAALVNQNDTHVVYATDADRAARGVIAEEGWEKYFTHRLGHGIGLQVHEEPYLNSGNTHQPLLSGFTFSNEPGIYIREDEDTEGNGIGVRLEDMVLKTERGWSLVAREELAKSPWEP</sequence>
<name>A0A1Y2FXV1_9BASI</name>
<keyword evidence="3 6" id="KW-0479">Metal-binding</keyword>
<dbReference type="Proteomes" id="UP000193467">
    <property type="component" value="Unassembled WGS sequence"/>
</dbReference>
<accession>A0A1Y2FXV1</accession>
<dbReference type="Gene3D" id="3.40.350.10">
    <property type="entry name" value="Creatinase/prolidase N-terminal domain"/>
    <property type="match status" value="1"/>
</dbReference>
<protein>
    <submittedName>
        <fullName evidence="9">Peptidase M24, structural domain-containing protein</fullName>
    </submittedName>
</protein>
<evidence type="ECO:0000256" key="1">
    <source>
        <dbReference type="ARBA" id="ARBA00001936"/>
    </source>
</evidence>
<dbReference type="InterPro" id="IPR001131">
    <property type="entry name" value="Peptidase_M24B_aminopep-P_CS"/>
</dbReference>
<dbReference type="PANTHER" id="PTHR46112">
    <property type="entry name" value="AMINOPEPTIDASE"/>
    <property type="match status" value="1"/>
</dbReference>
<keyword evidence="7" id="KW-1133">Transmembrane helix</keyword>
<keyword evidence="7" id="KW-0472">Membrane</keyword>